<sequence>MERPSICVCNLLSLGASLALRQLGIGCQIRSERLGPNHPLPDVHPLQAPYAPFPQKLLSPSSEWLPMCILPMPFAMRRMIPLMNGRRR</sequence>
<organism evidence="2 3">
    <name type="scientific">Pseudomassariella vexata</name>
    <dbReference type="NCBI Taxonomy" id="1141098"/>
    <lineage>
        <taxon>Eukaryota</taxon>
        <taxon>Fungi</taxon>
        <taxon>Dikarya</taxon>
        <taxon>Ascomycota</taxon>
        <taxon>Pezizomycotina</taxon>
        <taxon>Sordariomycetes</taxon>
        <taxon>Xylariomycetidae</taxon>
        <taxon>Amphisphaeriales</taxon>
        <taxon>Pseudomassariaceae</taxon>
        <taxon>Pseudomassariella</taxon>
    </lineage>
</organism>
<gene>
    <name evidence="2" type="ORF">BCR38DRAFT_440475</name>
</gene>
<dbReference type="GeneID" id="63776918"/>
<dbReference type="RefSeq" id="XP_040713598.1">
    <property type="nucleotide sequence ID" value="XM_040860706.1"/>
</dbReference>
<dbReference type="InParanoid" id="A0A1Y2DQF2"/>
<evidence type="ECO:0000256" key="1">
    <source>
        <dbReference type="SAM" id="SignalP"/>
    </source>
</evidence>
<proteinExistence type="predicted"/>
<dbReference type="EMBL" id="MCFJ01000010">
    <property type="protein sequence ID" value="ORY61521.1"/>
    <property type="molecule type" value="Genomic_DNA"/>
</dbReference>
<dbReference type="Proteomes" id="UP000193689">
    <property type="component" value="Unassembled WGS sequence"/>
</dbReference>
<protein>
    <recommendedName>
        <fullName evidence="4">Secreted protein</fullName>
    </recommendedName>
</protein>
<accession>A0A1Y2DQF2</accession>
<keyword evidence="3" id="KW-1185">Reference proteome</keyword>
<feature type="signal peptide" evidence="1">
    <location>
        <begin position="1"/>
        <end position="26"/>
    </location>
</feature>
<feature type="chain" id="PRO_5012417892" description="Secreted protein" evidence="1">
    <location>
        <begin position="27"/>
        <end position="88"/>
    </location>
</feature>
<evidence type="ECO:0008006" key="4">
    <source>
        <dbReference type="Google" id="ProtNLM"/>
    </source>
</evidence>
<dbReference type="AlphaFoldDB" id="A0A1Y2DQF2"/>
<comment type="caution">
    <text evidence="2">The sequence shown here is derived from an EMBL/GenBank/DDBJ whole genome shotgun (WGS) entry which is preliminary data.</text>
</comment>
<keyword evidence="1" id="KW-0732">Signal</keyword>
<reference evidence="2 3" key="1">
    <citation type="submission" date="2016-07" db="EMBL/GenBank/DDBJ databases">
        <title>Pervasive Adenine N6-methylation of Active Genes in Fungi.</title>
        <authorList>
            <consortium name="DOE Joint Genome Institute"/>
            <person name="Mondo S.J."/>
            <person name="Dannebaum R.O."/>
            <person name="Kuo R.C."/>
            <person name="Labutti K."/>
            <person name="Haridas S."/>
            <person name="Kuo A."/>
            <person name="Salamov A."/>
            <person name="Ahrendt S.R."/>
            <person name="Lipzen A."/>
            <person name="Sullivan W."/>
            <person name="Andreopoulos W.B."/>
            <person name="Clum A."/>
            <person name="Lindquist E."/>
            <person name="Daum C."/>
            <person name="Ramamoorthy G.K."/>
            <person name="Gryganskyi A."/>
            <person name="Culley D."/>
            <person name="Magnuson J.K."/>
            <person name="James T.Y."/>
            <person name="O'Malley M.A."/>
            <person name="Stajich J.E."/>
            <person name="Spatafora J.W."/>
            <person name="Visel A."/>
            <person name="Grigoriev I.V."/>
        </authorList>
    </citation>
    <scope>NUCLEOTIDE SEQUENCE [LARGE SCALE GENOMIC DNA]</scope>
    <source>
        <strain evidence="2 3">CBS 129021</strain>
    </source>
</reference>
<evidence type="ECO:0000313" key="2">
    <source>
        <dbReference type="EMBL" id="ORY61521.1"/>
    </source>
</evidence>
<name>A0A1Y2DQF2_9PEZI</name>
<evidence type="ECO:0000313" key="3">
    <source>
        <dbReference type="Proteomes" id="UP000193689"/>
    </source>
</evidence>